<protein>
    <submittedName>
        <fullName evidence="1">Uncharacterized protein</fullName>
    </submittedName>
</protein>
<proteinExistence type="predicted"/>
<dbReference type="EMBL" id="MLCF01000113">
    <property type="protein sequence ID" value="OIV36118.1"/>
    <property type="molecule type" value="Genomic_DNA"/>
</dbReference>
<accession>A0A1J7BBV9</accession>
<sequence>MQLPAALAAEVAALRADGAVCVEWDGIEATVARMRALLPEPFTATVGELYGEPAVFVDGDIDPENFSRMSLTPGGFLIIDPRATGLDAVSVRYVVEEWEIREALRDEGEADEVARYEDGFSLSEWMYRETR</sequence>
<dbReference type="STRING" id="1428644.BIV57_17935"/>
<name>A0A1J7BBV9_9ACTN</name>
<dbReference type="Proteomes" id="UP000243342">
    <property type="component" value="Unassembled WGS sequence"/>
</dbReference>
<reference evidence="1 2" key="1">
    <citation type="submission" date="2016-10" db="EMBL/GenBank/DDBJ databases">
        <title>Genome sequence of Streptomyces gilvigriseus MUSC 26.</title>
        <authorList>
            <person name="Lee L.-H."/>
            <person name="Ser H.-L."/>
        </authorList>
    </citation>
    <scope>NUCLEOTIDE SEQUENCE [LARGE SCALE GENOMIC DNA]</scope>
    <source>
        <strain evidence="1 2">MUSC 26</strain>
    </source>
</reference>
<dbReference type="RefSeq" id="WP_071657914.1">
    <property type="nucleotide sequence ID" value="NZ_MLCF01000113.1"/>
</dbReference>
<dbReference type="AlphaFoldDB" id="A0A1J7BBV9"/>
<keyword evidence="2" id="KW-1185">Reference proteome</keyword>
<evidence type="ECO:0000313" key="1">
    <source>
        <dbReference type="EMBL" id="OIV36118.1"/>
    </source>
</evidence>
<organism evidence="1 2">
    <name type="scientific">Mangrovactinospora gilvigrisea</name>
    <dbReference type="NCBI Taxonomy" id="1428644"/>
    <lineage>
        <taxon>Bacteria</taxon>
        <taxon>Bacillati</taxon>
        <taxon>Actinomycetota</taxon>
        <taxon>Actinomycetes</taxon>
        <taxon>Kitasatosporales</taxon>
        <taxon>Streptomycetaceae</taxon>
        <taxon>Mangrovactinospora</taxon>
    </lineage>
</organism>
<evidence type="ECO:0000313" key="2">
    <source>
        <dbReference type="Proteomes" id="UP000243342"/>
    </source>
</evidence>
<comment type="caution">
    <text evidence="1">The sequence shown here is derived from an EMBL/GenBank/DDBJ whole genome shotgun (WGS) entry which is preliminary data.</text>
</comment>
<gene>
    <name evidence="1" type="ORF">BIV57_17935</name>
</gene>
<dbReference type="OrthoDB" id="9783591at2"/>